<evidence type="ECO:0000256" key="7">
    <source>
        <dbReference type="ARBA" id="ARBA00023136"/>
    </source>
</evidence>
<dbReference type="NCBIfam" id="TIGR03004">
    <property type="entry name" value="ectoine_ehuC"/>
    <property type="match status" value="1"/>
</dbReference>
<dbReference type="InterPro" id="IPR043429">
    <property type="entry name" value="ArtM/GltK/GlnP/TcyL/YhdX-like"/>
</dbReference>
<evidence type="ECO:0000259" key="9">
    <source>
        <dbReference type="PROSITE" id="PS50928"/>
    </source>
</evidence>
<dbReference type="RefSeq" id="WP_071309495.1">
    <property type="nucleotide sequence ID" value="NZ_MLQR01000027.1"/>
</dbReference>
<dbReference type="InterPro" id="IPR000515">
    <property type="entry name" value="MetI-like"/>
</dbReference>
<dbReference type="PANTHER" id="PTHR30614">
    <property type="entry name" value="MEMBRANE COMPONENT OF AMINO ACID ABC TRANSPORTER"/>
    <property type="match status" value="1"/>
</dbReference>
<reference evidence="10 11" key="1">
    <citation type="submission" date="2016-10" db="EMBL/GenBank/DDBJ databases">
        <title>Draft genome sequences of four alkaliphilic bacteria belonging to the Anaerobacillus genus.</title>
        <authorList>
            <person name="Bassil N.M."/>
            <person name="Lloyd J.R."/>
        </authorList>
    </citation>
    <scope>NUCLEOTIDE SEQUENCE [LARGE SCALE GENOMIC DNA]</scope>
    <source>
        <strain evidence="10 11">DSM 18345</strain>
    </source>
</reference>
<dbReference type="GO" id="GO:0022857">
    <property type="term" value="F:transmembrane transporter activity"/>
    <property type="evidence" value="ECO:0007669"/>
    <property type="project" value="InterPro"/>
</dbReference>
<comment type="subcellular location">
    <subcellularLocation>
        <location evidence="1 8">Cell membrane</location>
        <topology evidence="1 8">Multi-pass membrane protein</topology>
    </subcellularLocation>
</comment>
<dbReference type="GO" id="GO:0006865">
    <property type="term" value="P:amino acid transport"/>
    <property type="evidence" value="ECO:0007669"/>
    <property type="project" value="UniProtKB-KW"/>
</dbReference>
<comment type="similarity">
    <text evidence="8">Belongs to the binding-protein-dependent transport system permease family.</text>
</comment>
<dbReference type="NCBIfam" id="TIGR01726">
    <property type="entry name" value="HEQRo_perm_3TM"/>
    <property type="match status" value="1"/>
</dbReference>
<evidence type="ECO:0000313" key="10">
    <source>
        <dbReference type="EMBL" id="OIJ13644.1"/>
    </source>
</evidence>
<proteinExistence type="inferred from homology"/>
<dbReference type="Proteomes" id="UP000179524">
    <property type="component" value="Unassembled WGS sequence"/>
</dbReference>
<organism evidence="10 11">
    <name type="scientific">Anaerobacillus alkalilacustris</name>
    <dbReference type="NCBI Taxonomy" id="393763"/>
    <lineage>
        <taxon>Bacteria</taxon>
        <taxon>Bacillati</taxon>
        <taxon>Bacillota</taxon>
        <taxon>Bacilli</taxon>
        <taxon>Bacillales</taxon>
        <taxon>Bacillaceae</taxon>
        <taxon>Anaerobacillus</taxon>
    </lineage>
</organism>
<keyword evidence="3" id="KW-1003">Cell membrane</keyword>
<evidence type="ECO:0000256" key="1">
    <source>
        <dbReference type="ARBA" id="ARBA00004651"/>
    </source>
</evidence>
<keyword evidence="6 8" id="KW-1133">Transmembrane helix</keyword>
<keyword evidence="2 8" id="KW-0813">Transport</keyword>
<evidence type="ECO:0000256" key="2">
    <source>
        <dbReference type="ARBA" id="ARBA00022448"/>
    </source>
</evidence>
<dbReference type="InterPro" id="IPR035906">
    <property type="entry name" value="MetI-like_sf"/>
</dbReference>
<keyword evidence="11" id="KW-1185">Reference proteome</keyword>
<gene>
    <name evidence="10" type="ORF">BKP37_10230</name>
</gene>
<protein>
    <submittedName>
        <fullName evidence="10">Ectoine/hydroxyectoine ABC transporter permease subunit EhuC</fullName>
    </submittedName>
</protein>
<evidence type="ECO:0000256" key="5">
    <source>
        <dbReference type="ARBA" id="ARBA00022970"/>
    </source>
</evidence>
<dbReference type="Gene3D" id="1.10.3720.10">
    <property type="entry name" value="MetI-like"/>
    <property type="match status" value="1"/>
</dbReference>
<keyword evidence="4 8" id="KW-0812">Transmembrane</keyword>
<feature type="transmembrane region" description="Helical" evidence="8">
    <location>
        <begin position="131"/>
        <end position="150"/>
    </location>
</feature>
<dbReference type="InterPro" id="IPR010065">
    <property type="entry name" value="AA_ABC_transptr_permease_3TM"/>
</dbReference>
<evidence type="ECO:0000256" key="3">
    <source>
        <dbReference type="ARBA" id="ARBA00022475"/>
    </source>
</evidence>
<dbReference type="SUPFAM" id="SSF161098">
    <property type="entry name" value="MetI-like"/>
    <property type="match status" value="1"/>
</dbReference>
<evidence type="ECO:0000256" key="4">
    <source>
        <dbReference type="ARBA" id="ARBA00022692"/>
    </source>
</evidence>
<dbReference type="CDD" id="cd06261">
    <property type="entry name" value="TM_PBP2"/>
    <property type="match status" value="1"/>
</dbReference>
<comment type="caution">
    <text evidence="10">The sequence shown here is derived from an EMBL/GenBank/DDBJ whole genome shotgun (WGS) entry which is preliminary data.</text>
</comment>
<evidence type="ECO:0000313" key="11">
    <source>
        <dbReference type="Proteomes" id="UP000179524"/>
    </source>
</evidence>
<dbReference type="EMBL" id="MLQR01000027">
    <property type="protein sequence ID" value="OIJ13644.1"/>
    <property type="molecule type" value="Genomic_DNA"/>
</dbReference>
<sequence length="215" mass="23990">MYSMTDFIKPLLSGASVTLQVMFYSTILAFILSFLFGFMKLSKSKIVRFFASVYIEFFRGTSLLIQLFWLYFALPVLGISLAAMTAGVLALGLNYGAYGAEVVRSSILSVSKGQTEATIALNMTPFQRMRYVILPQALLLMVPTFGNLLIELLKGTALVSLVTLSDLTFQAMALRTATMQTIEIFTMLLVFYFIIAYPITLGVRWFEKKISVGRV</sequence>
<keyword evidence="7 8" id="KW-0472">Membrane</keyword>
<name>A0A1S2LMT8_9BACI</name>
<dbReference type="Pfam" id="PF00528">
    <property type="entry name" value="BPD_transp_1"/>
    <property type="match status" value="1"/>
</dbReference>
<feature type="transmembrane region" description="Helical" evidence="8">
    <location>
        <begin position="77"/>
        <end position="98"/>
    </location>
</feature>
<feature type="transmembrane region" description="Helical" evidence="8">
    <location>
        <begin position="49"/>
        <end position="71"/>
    </location>
</feature>
<feature type="domain" description="ABC transmembrane type-1" evidence="9">
    <location>
        <begin position="15"/>
        <end position="200"/>
    </location>
</feature>
<accession>A0A1S2LMT8</accession>
<dbReference type="PANTHER" id="PTHR30614:SF0">
    <property type="entry name" value="L-CYSTINE TRANSPORT SYSTEM PERMEASE PROTEIN TCYL"/>
    <property type="match status" value="1"/>
</dbReference>
<keyword evidence="5" id="KW-0029">Amino-acid transport</keyword>
<feature type="transmembrane region" description="Helical" evidence="8">
    <location>
        <begin position="12"/>
        <end position="37"/>
    </location>
</feature>
<dbReference type="AlphaFoldDB" id="A0A1S2LMT8"/>
<feature type="transmembrane region" description="Helical" evidence="8">
    <location>
        <begin position="186"/>
        <end position="206"/>
    </location>
</feature>
<evidence type="ECO:0000256" key="8">
    <source>
        <dbReference type="RuleBase" id="RU363032"/>
    </source>
</evidence>
<dbReference type="PROSITE" id="PS50928">
    <property type="entry name" value="ABC_TM1"/>
    <property type="match status" value="1"/>
</dbReference>
<evidence type="ECO:0000256" key="6">
    <source>
        <dbReference type="ARBA" id="ARBA00022989"/>
    </source>
</evidence>
<dbReference type="GO" id="GO:0043190">
    <property type="term" value="C:ATP-binding cassette (ABC) transporter complex"/>
    <property type="evidence" value="ECO:0007669"/>
    <property type="project" value="InterPro"/>
</dbReference>
<dbReference type="InterPro" id="IPR014342">
    <property type="entry name" value="Ectoine_EhuC"/>
</dbReference>
<dbReference type="OrthoDB" id="9805999at2"/>